<evidence type="ECO:0000256" key="1">
    <source>
        <dbReference type="SAM" id="Phobius"/>
    </source>
</evidence>
<sequence length="496" mass="54618">MIKLSKIFTKLSPRMEVAGLWIGNGVVSYHNLVSKDGEQLSLRLPPGVVSGGKVQNQDALTSVLRELRKRTSGTASKKEQGVILTIPINTIYIQPFTLPSVASSDLKESALLNMRMISPIGIENAYYDWQKISDDNANQLQAVGAFVLKDIVDAFVGSVQNAGYAVAAVEFSTLSISRAALRAQVIDSQEPTLITRATSEGLDFSVTYKGHLFFHHLTAWNNFQEGGKSISLDRFKERFADEVRKVINFYSTNQSGQEIRKMILLSADYIEEISKVISDNFPGIEVKQVDVTQVNPATGAAIRGLTRRSMDTDISLASLSAIEVFKKRQLNGFILAWRNILIFTFSLLLFIFLGSALSLQNFQNRVIADSSFGADSANITELNTLEEQAKNFNTLLTMIKNIVSERYEYNVFTEEINKLAGSSISILHIQAGGSPLSLKVEGVGKNQGAIADYQKRVSGNPMFQDVSIPLANTNVREDGSILFNMSLKVLKVNPGE</sequence>
<feature type="transmembrane region" description="Helical" evidence="1">
    <location>
        <begin position="335"/>
        <end position="357"/>
    </location>
</feature>
<keyword evidence="1" id="KW-0472">Membrane</keyword>
<evidence type="ECO:0000313" key="2">
    <source>
        <dbReference type="EMBL" id="PIR98193.1"/>
    </source>
</evidence>
<dbReference type="Proteomes" id="UP000231466">
    <property type="component" value="Unassembled WGS sequence"/>
</dbReference>
<dbReference type="AlphaFoldDB" id="A0A2H0VGJ6"/>
<protein>
    <recommendedName>
        <fullName evidence="4">SHS2 domain-containing protein</fullName>
    </recommendedName>
</protein>
<name>A0A2H0VGJ6_9BACT</name>
<reference evidence="3" key="1">
    <citation type="submission" date="2017-09" db="EMBL/GenBank/DDBJ databases">
        <title>Depth-based differentiation of microbial function through sediment-hosted aquifers and enrichment of novel symbionts in the deep terrestrial subsurface.</title>
        <authorList>
            <person name="Probst A.J."/>
            <person name="Ladd B."/>
            <person name="Jarett J.K."/>
            <person name="Geller-Mcgrath D.E."/>
            <person name="Sieber C.M.K."/>
            <person name="Emerson J.B."/>
            <person name="Anantharaman K."/>
            <person name="Thomas B.C."/>
            <person name="Malmstrom R."/>
            <person name="Stieglmeier M."/>
            <person name="Klingl A."/>
            <person name="Woyke T."/>
            <person name="Ryan C.M."/>
            <person name="Banfield J.F."/>
        </authorList>
    </citation>
    <scope>NUCLEOTIDE SEQUENCE [LARGE SCALE GENOMIC DNA]</scope>
</reference>
<keyword evidence="1" id="KW-1133">Transmembrane helix</keyword>
<organism evidence="2 3">
    <name type="scientific">Candidatus Colwellbacteria bacterium CG10_big_fil_rev_8_21_14_0_10_42_22</name>
    <dbReference type="NCBI Taxonomy" id="1974540"/>
    <lineage>
        <taxon>Bacteria</taxon>
        <taxon>Candidatus Colwelliibacteriota</taxon>
    </lineage>
</organism>
<dbReference type="Gene3D" id="3.30.420.40">
    <property type="match status" value="2"/>
</dbReference>
<keyword evidence="1" id="KW-0812">Transmembrane</keyword>
<evidence type="ECO:0008006" key="4">
    <source>
        <dbReference type="Google" id="ProtNLM"/>
    </source>
</evidence>
<evidence type="ECO:0000313" key="3">
    <source>
        <dbReference type="Proteomes" id="UP000231466"/>
    </source>
</evidence>
<accession>A0A2H0VGJ6</accession>
<comment type="caution">
    <text evidence="2">The sequence shown here is derived from an EMBL/GenBank/DDBJ whole genome shotgun (WGS) entry which is preliminary data.</text>
</comment>
<gene>
    <name evidence="2" type="ORF">COT89_00560</name>
</gene>
<dbReference type="Gene3D" id="3.30.1490.300">
    <property type="match status" value="1"/>
</dbReference>
<proteinExistence type="predicted"/>
<dbReference type="EMBL" id="PFAH01000002">
    <property type="protein sequence ID" value="PIR98193.1"/>
    <property type="molecule type" value="Genomic_DNA"/>
</dbReference>